<accession>K0Q263</accession>
<evidence type="ECO:0000313" key="1">
    <source>
        <dbReference type="EMBL" id="CCM78172.1"/>
    </source>
</evidence>
<dbReference type="AlphaFoldDB" id="K0Q263"/>
<dbReference type="eggNOG" id="ENOG5031AXD">
    <property type="taxonomic scope" value="Bacteria"/>
</dbReference>
<keyword evidence="2" id="KW-1185">Reference proteome</keyword>
<protein>
    <submittedName>
        <fullName evidence="1">Uncharacterized protein</fullName>
    </submittedName>
</protein>
<dbReference type="Proteomes" id="UP000009319">
    <property type="component" value="Unassembled WGS sequence"/>
</dbReference>
<dbReference type="EMBL" id="CANI01000035">
    <property type="protein sequence ID" value="CCM78172.1"/>
    <property type="molecule type" value="Genomic_DNA"/>
</dbReference>
<organism evidence="1 2">
    <name type="scientific">Rhizobium mesoamericanum STM3625</name>
    <dbReference type="NCBI Taxonomy" id="1211777"/>
    <lineage>
        <taxon>Bacteria</taxon>
        <taxon>Pseudomonadati</taxon>
        <taxon>Pseudomonadota</taxon>
        <taxon>Alphaproteobacteria</taxon>
        <taxon>Hyphomicrobiales</taxon>
        <taxon>Rhizobiaceae</taxon>
        <taxon>Rhizobium/Agrobacterium group</taxon>
        <taxon>Rhizobium</taxon>
    </lineage>
</organism>
<sequence>MTDKKILSEPVDDLARRFASMIDDELFAAMEFLEQASEARQRQDLDEILSRIALAESEIERRFPGQLLLPYRDWKERNARL</sequence>
<gene>
    <name evidence="1" type="ORF">BN77_p10131</name>
</gene>
<name>K0Q263_9HYPH</name>
<proteinExistence type="predicted"/>
<evidence type="ECO:0000313" key="2">
    <source>
        <dbReference type="Proteomes" id="UP000009319"/>
    </source>
</evidence>
<reference evidence="1 2" key="1">
    <citation type="journal article" date="2013" name="Genome Announc.">
        <title>Draft Genome Sequence of Rhizobium mesoamericanum STM3625, a Nitrogen-Fixing Symbiont of Mimosa pudica Isolated in French Guiana (South America).</title>
        <authorList>
            <person name="Moulin L."/>
            <person name="Mornico D."/>
            <person name="Melkonian R."/>
            <person name="Klonowska A."/>
        </authorList>
    </citation>
    <scope>NUCLEOTIDE SEQUENCE [LARGE SCALE GENOMIC DNA]</scope>
    <source>
        <strain evidence="1 2">STM3625</strain>
    </source>
</reference>
<dbReference type="HOGENOM" id="CLU_2614115_0_0_5"/>
<dbReference type="RefSeq" id="WP_007535704.1">
    <property type="nucleotide sequence ID" value="NZ_HF536773.1"/>
</dbReference>
<comment type="caution">
    <text evidence="1">The sequence shown here is derived from an EMBL/GenBank/DDBJ whole genome shotgun (WGS) entry which is preliminary data.</text>
</comment>